<dbReference type="Pfam" id="PF24016">
    <property type="entry name" value="DUF7330"/>
    <property type="match status" value="1"/>
</dbReference>
<reference evidence="5" key="1">
    <citation type="submission" date="2014-09" db="EMBL/GenBank/DDBJ databases">
        <title>Genome sequence of the luminous mushroom Mycena chlorophos for searching fungal bioluminescence genes.</title>
        <authorList>
            <person name="Tanaka Y."/>
            <person name="Kasuga D."/>
            <person name="Oba Y."/>
            <person name="Hase S."/>
            <person name="Sato K."/>
            <person name="Oba Y."/>
            <person name="Sakakibara Y."/>
        </authorList>
    </citation>
    <scope>NUCLEOTIDE SEQUENCE</scope>
</reference>
<feature type="compositionally biased region" description="Low complexity" evidence="1">
    <location>
        <begin position="457"/>
        <end position="469"/>
    </location>
</feature>
<organism evidence="5 6">
    <name type="scientific">Mycena chlorophos</name>
    <name type="common">Agaric fungus</name>
    <name type="synonym">Agaricus chlorophos</name>
    <dbReference type="NCBI Taxonomy" id="658473"/>
    <lineage>
        <taxon>Eukaryota</taxon>
        <taxon>Fungi</taxon>
        <taxon>Dikarya</taxon>
        <taxon>Basidiomycota</taxon>
        <taxon>Agaricomycotina</taxon>
        <taxon>Agaricomycetes</taxon>
        <taxon>Agaricomycetidae</taxon>
        <taxon>Agaricales</taxon>
        <taxon>Marasmiineae</taxon>
        <taxon>Mycenaceae</taxon>
        <taxon>Mycena</taxon>
    </lineage>
</organism>
<feature type="signal peptide" evidence="3">
    <location>
        <begin position="1"/>
        <end position="18"/>
    </location>
</feature>
<feature type="transmembrane region" description="Helical" evidence="2">
    <location>
        <begin position="126"/>
        <end position="147"/>
    </location>
</feature>
<feature type="region of interest" description="Disordered" evidence="1">
    <location>
        <begin position="524"/>
        <end position="566"/>
    </location>
</feature>
<keyword evidence="2" id="KW-0472">Membrane</keyword>
<keyword evidence="2" id="KW-0812">Transmembrane</keyword>
<proteinExistence type="predicted"/>
<keyword evidence="3" id="KW-0732">Signal</keyword>
<feature type="domain" description="DUF7330" evidence="4">
    <location>
        <begin position="589"/>
        <end position="794"/>
    </location>
</feature>
<name>A0ABQ0LXD7_MYCCL</name>
<keyword evidence="2" id="KW-1133">Transmembrane helix</keyword>
<feature type="chain" id="PRO_5046929191" description="DUF7330 domain-containing protein" evidence="3">
    <location>
        <begin position="19"/>
        <end position="814"/>
    </location>
</feature>
<dbReference type="InterPro" id="IPR055754">
    <property type="entry name" value="DUF7330"/>
</dbReference>
<evidence type="ECO:0000313" key="6">
    <source>
        <dbReference type="Proteomes" id="UP000815677"/>
    </source>
</evidence>
<feature type="compositionally biased region" description="Low complexity" evidence="1">
    <location>
        <begin position="526"/>
        <end position="557"/>
    </location>
</feature>
<feature type="compositionally biased region" description="Polar residues" evidence="1">
    <location>
        <begin position="422"/>
        <end position="446"/>
    </location>
</feature>
<sequence>MRPIRLAFIAIAALTAAAAPSSRHVRIGRAVAARLAVRQATPVDLLSTAVDTDDEDTDYELPPVEEVFALMAAASTTTNSTATNTINPGLGLASSPASHPSLSPSSATVPEDQGEKQEKHPVGRRLVFVAVVMLSMIAIIVAGYTISYRRHQLRMNRLDGIAALKREKVGEEKGVGYLGRCSVVDISRKLRSKFSVTSSDYPVSTRLSFASTESTTTTTSDHSQDEYPYVVQDMEEREQERERMMNTAHFFALRASSMAANPGRHSRMESAPVFGIPRFDGQRDHSRRSRSVSGGSERLRISTRSFESPVAGLNSNLDVIAKARYTRPFAAALSSTRRKIPPPSFEPPHYERNCACGLSWPNTKSALLEEPRGRPERKSLVPTLFALLHPPTWMSVNRDRDAPPPMYSLDAEPSSPVEVQEDSLSNSNLDSPRNSNDLDSSVTACRNSGELGPASTGLPVPGLSSSPSAPHLPMAIPMGNPLPTRRPQRRPTTASGIPASSEVRLSMFPDHNLKLLYQSGPRRRLSSSTATSSTANSVASTGTSVTTTTTTNASANTETYAVRNPAPLNLNPTNFVSVFRKTHKRAFSLNLSRGSASIKGSFAVNPFLDIPVQLLSPLPAGETVRKNLQLKVENGGIDVDVYVLGEPQSQSPPNTISTGLSGSVVPMKYTELHFELCAPAPTAPRGPDNAFPLLARIYTPTIRRPPCRLTLISQNGFVSLHLPPSFHGLLRVTVAAGDLNDHITLSAVLTPHATILSEDSTSRTYFVGALAARKWEGDRAEVNVHGGKVRIQFSGSGERDLDGLRRVGWDLMHI</sequence>
<gene>
    <name evidence="5" type="ORF">MCHLO_12491</name>
</gene>
<feature type="region of interest" description="Disordered" evidence="1">
    <location>
        <begin position="395"/>
        <end position="470"/>
    </location>
</feature>
<dbReference type="Proteomes" id="UP000815677">
    <property type="component" value="Unassembled WGS sequence"/>
</dbReference>
<protein>
    <recommendedName>
        <fullName evidence="4">DUF7330 domain-containing protein</fullName>
    </recommendedName>
</protein>
<evidence type="ECO:0000313" key="5">
    <source>
        <dbReference type="EMBL" id="GAT55761.1"/>
    </source>
</evidence>
<feature type="compositionally biased region" description="Low complexity" evidence="1">
    <location>
        <begin position="87"/>
        <end position="107"/>
    </location>
</feature>
<evidence type="ECO:0000256" key="1">
    <source>
        <dbReference type="SAM" id="MobiDB-lite"/>
    </source>
</evidence>
<feature type="region of interest" description="Disordered" evidence="1">
    <location>
        <begin position="275"/>
        <end position="299"/>
    </location>
</feature>
<evidence type="ECO:0000256" key="3">
    <source>
        <dbReference type="SAM" id="SignalP"/>
    </source>
</evidence>
<dbReference type="EMBL" id="DF849130">
    <property type="protein sequence ID" value="GAT55761.1"/>
    <property type="molecule type" value="Genomic_DNA"/>
</dbReference>
<evidence type="ECO:0000256" key="2">
    <source>
        <dbReference type="SAM" id="Phobius"/>
    </source>
</evidence>
<feature type="region of interest" description="Disordered" evidence="1">
    <location>
        <begin position="87"/>
        <end position="120"/>
    </location>
</feature>
<keyword evidence="6" id="KW-1185">Reference proteome</keyword>
<evidence type="ECO:0000259" key="4">
    <source>
        <dbReference type="Pfam" id="PF24016"/>
    </source>
</evidence>
<accession>A0ABQ0LXD7</accession>